<sequence length="540" mass="59083">MRDIKIGKLLLLGFSVPVIAIIGLMLLSLSQMNTINQQSTEISSNWLPSVQLIERINTQTADLRNDEAVHIISTDAQTIQQVTNTIHQKKQQIEKTINDYRVLISSPEEQALVDEFDGLYRQYLAVQVDLLRLSENNNNDEAKALFLGNSLAAYNKYSATLVELSDLNERSALAASEYGDIIYDRSMNIMIIAVIVVTIIIILMALRISTLLVSSISIIQHAMIKMSQGDLSVHIDNQGENELGVLSECLNKTAEQFAKLTQQLISVADTVDNSSQTLASTMEQADSNSQNMLMQVEQVATAVNEMSSTAMDISRNATEAESSAIEANQSVDKGHHALQESNKISDKINNSIKESTEIVNQLKSYSNEIGAVIEVINGISEQTNLLALNAAIEAARAGEQGRGFAVVADEVRTLAGKTQSSTINIQEIITKLQNQASKADEYMQSNAYLIDEAQKIAQEVRDAFSDIAQSVSRISEMNSLVATASTEQSSVTDDISKNITQMVDMVNQNVAGISYSSKASVDLSKQSANQKKILSFFTLN</sequence>
<dbReference type="Pfam" id="PF00015">
    <property type="entry name" value="MCPsignal"/>
    <property type="match status" value="1"/>
</dbReference>
<dbReference type="Proteomes" id="UP000617555">
    <property type="component" value="Unassembled WGS sequence"/>
</dbReference>
<feature type="domain" description="Methyl-accepting transducer" evidence="8">
    <location>
        <begin position="267"/>
        <end position="503"/>
    </location>
</feature>
<dbReference type="InterPro" id="IPR024478">
    <property type="entry name" value="HlyB_4HB_MCP"/>
</dbReference>
<evidence type="ECO:0000256" key="7">
    <source>
        <dbReference type="SAM" id="Phobius"/>
    </source>
</evidence>
<evidence type="ECO:0000259" key="8">
    <source>
        <dbReference type="PROSITE" id="PS50111"/>
    </source>
</evidence>
<dbReference type="PRINTS" id="PR00260">
    <property type="entry name" value="CHEMTRNSDUCR"/>
</dbReference>
<evidence type="ECO:0000313" key="11">
    <source>
        <dbReference type="EMBL" id="GGB48433.1"/>
    </source>
</evidence>
<dbReference type="PANTHER" id="PTHR32089">
    <property type="entry name" value="METHYL-ACCEPTING CHEMOTAXIS PROTEIN MCPB"/>
    <property type="match status" value="1"/>
</dbReference>
<dbReference type="SMART" id="SM00283">
    <property type="entry name" value="MA"/>
    <property type="match status" value="1"/>
</dbReference>
<feature type="transmembrane region" description="Helical" evidence="7">
    <location>
        <begin position="189"/>
        <end position="219"/>
    </location>
</feature>
<dbReference type="CDD" id="cd06225">
    <property type="entry name" value="HAMP"/>
    <property type="match status" value="1"/>
</dbReference>
<evidence type="ECO:0000256" key="5">
    <source>
        <dbReference type="PROSITE-ProRule" id="PRU00284"/>
    </source>
</evidence>
<organism evidence="11 12">
    <name type="scientific">Shewanella inventionis</name>
    <dbReference type="NCBI Taxonomy" id="1738770"/>
    <lineage>
        <taxon>Bacteria</taxon>
        <taxon>Pseudomonadati</taxon>
        <taxon>Pseudomonadota</taxon>
        <taxon>Gammaproteobacteria</taxon>
        <taxon>Alteromonadales</taxon>
        <taxon>Shewanellaceae</taxon>
        <taxon>Shewanella</taxon>
    </lineage>
</organism>
<keyword evidence="3 5" id="KW-0807">Transducer</keyword>
<dbReference type="SUPFAM" id="SSF58104">
    <property type="entry name" value="Methyl-accepting chemotaxis protein (MCP) signaling domain"/>
    <property type="match status" value="1"/>
</dbReference>
<dbReference type="CDD" id="cd11386">
    <property type="entry name" value="MCP_signal"/>
    <property type="match status" value="1"/>
</dbReference>
<evidence type="ECO:0000256" key="6">
    <source>
        <dbReference type="SAM" id="MobiDB-lite"/>
    </source>
</evidence>
<protein>
    <submittedName>
        <fullName evidence="11">Methyl-accepting chemotaxis protein</fullName>
    </submittedName>
</protein>
<keyword evidence="7" id="KW-0812">Transmembrane</keyword>
<dbReference type="InterPro" id="IPR004089">
    <property type="entry name" value="MCPsignal_dom"/>
</dbReference>
<evidence type="ECO:0000259" key="10">
    <source>
        <dbReference type="PROSITE" id="PS50885"/>
    </source>
</evidence>
<gene>
    <name evidence="11" type="ORF">GCM10011607_05950</name>
</gene>
<name>A0ABQ1IQA2_9GAMM</name>
<evidence type="ECO:0000256" key="4">
    <source>
        <dbReference type="ARBA" id="ARBA00029447"/>
    </source>
</evidence>
<keyword evidence="7" id="KW-1133">Transmembrane helix</keyword>
<dbReference type="EMBL" id="BMII01000003">
    <property type="protein sequence ID" value="GGB48433.1"/>
    <property type="molecule type" value="Genomic_DNA"/>
</dbReference>
<keyword evidence="2" id="KW-0997">Cell inner membrane</keyword>
<feature type="compositionally biased region" description="Polar residues" evidence="6">
    <location>
        <begin position="322"/>
        <end position="331"/>
    </location>
</feature>
<dbReference type="PROSITE" id="PS50111">
    <property type="entry name" value="CHEMOTAXIS_TRANSDUC_2"/>
    <property type="match status" value="1"/>
</dbReference>
<dbReference type="CDD" id="cd19411">
    <property type="entry name" value="MCP2201-like_sensor"/>
    <property type="match status" value="1"/>
</dbReference>
<dbReference type="InterPro" id="IPR003660">
    <property type="entry name" value="HAMP_dom"/>
</dbReference>
<dbReference type="Pfam" id="PF00672">
    <property type="entry name" value="HAMP"/>
    <property type="match status" value="1"/>
</dbReference>
<dbReference type="InterPro" id="IPR047347">
    <property type="entry name" value="YvaQ-like_sensor"/>
</dbReference>
<feature type="region of interest" description="Disordered" evidence="6">
    <location>
        <begin position="322"/>
        <end position="342"/>
    </location>
</feature>
<keyword evidence="7" id="KW-0472">Membrane</keyword>
<evidence type="ECO:0000313" key="12">
    <source>
        <dbReference type="Proteomes" id="UP000617555"/>
    </source>
</evidence>
<keyword evidence="2" id="KW-1003">Cell membrane</keyword>
<comment type="subcellular location">
    <subcellularLocation>
        <location evidence="1">Cell inner membrane</location>
        <topology evidence="1">Multi-pass membrane protein</topology>
    </subcellularLocation>
</comment>
<dbReference type="InterPro" id="IPR004090">
    <property type="entry name" value="Chemotax_Me-accpt_rcpt"/>
</dbReference>
<dbReference type="InterPro" id="IPR000727">
    <property type="entry name" value="T_SNARE_dom"/>
</dbReference>
<comment type="caution">
    <text evidence="11">The sequence shown here is derived from an EMBL/GenBank/DDBJ whole genome shotgun (WGS) entry which is preliminary data.</text>
</comment>
<evidence type="ECO:0000259" key="9">
    <source>
        <dbReference type="PROSITE" id="PS50192"/>
    </source>
</evidence>
<evidence type="ECO:0000256" key="3">
    <source>
        <dbReference type="ARBA" id="ARBA00023224"/>
    </source>
</evidence>
<feature type="domain" description="T-SNARE coiled-coil homology" evidence="9">
    <location>
        <begin position="454"/>
        <end position="516"/>
    </location>
</feature>
<dbReference type="RefSeq" id="WP_188736792.1">
    <property type="nucleotide sequence ID" value="NZ_BMII01000003.1"/>
</dbReference>
<feature type="domain" description="HAMP" evidence="10">
    <location>
        <begin position="210"/>
        <end position="262"/>
    </location>
</feature>
<dbReference type="Pfam" id="PF12729">
    <property type="entry name" value="4HB_MCP_1"/>
    <property type="match status" value="1"/>
</dbReference>
<comment type="similarity">
    <text evidence="4">Belongs to the methyl-accepting chemotaxis (MCP) protein family.</text>
</comment>
<evidence type="ECO:0000256" key="2">
    <source>
        <dbReference type="ARBA" id="ARBA00022519"/>
    </source>
</evidence>
<keyword evidence="12" id="KW-1185">Reference proteome</keyword>
<dbReference type="Gene3D" id="1.10.287.950">
    <property type="entry name" value="Methyl-accepting chemotaxis protein"/>
    <property type="match status" value="1"/>
</dbReference>
<evidence type="ECO:0000256" key="1">
    <source>
        <dbReference type="ARBA" id="ARBA00004429"/>
    </source>
</evidence>
<dbReference type="PROSITE" id="PS50885">
    <property type="entry name" value="HAMP"/>
    <property type="match status" value="1"/>
</dbReference>
<accession>A0ABQ1IQA2</accession>
<reference evidence="12" key="1">
    <citation type="journal article" date="2019" name="Int. J. Syst. Evol. Microbiol.">
        <title>The Global Catalogue of Microorganisms (GCM) 10K type strain sequencing project: providing services to taxonomists for standard genome sequencing and annotation.</title>
        <authorList>
            <consortium name="The Broad Institute Genomics Platform"/>
            <consortium name="The Broad Institute Genome Sequencing Center for Infectious Disease"/>
            <person name="Wu L."/>
            <person name="Ma J."/>
        </authorList>
    </citation>
    <scope>NUCLEOTIDE SEQUENCE [LARGE SCALE GENOMIC DNA]</scope>
    <source>
        <strain evidence="12">CGMCC 1.15339</strain>
    </source>
</reference>
<proteinExistence type="inferred from homology"/>
<feature type="compositionally biased region" description="Basic and acidic residues" evidence="6">
    <location>
        <begin position="332"/>
        <end position="342"/>
    </location>
</feature>
<dbReference type="PROSITE" id="PS50192">
    <property type="entry name" value="T_SNARE"/>
    <property type="match status" value="1"/>
</dbReference>
<feature type="transmembrane region" description="Helical" evidence="7">
    <location>
        <begin position="9"/>
        <end position="29"/>
    </location>
</feature>
<dbReference type="PANTHER" id="PTHR32089:SF33">
    <property type="entry name" value="TOXIN COREGULATED PILUS BIOSYNTHESIS PROTEIN I"/>
    <property type="match status" value="1"/>
</dbReference>